<sequence>MGQQVAVDIGGTFTDVCVADGKGNLQVAKVPTSDGVTESVLRGLDEAGVVLKDAEFFAHGTTVATNALINRDFPRAALITTRGFRDVLEVGSGTKSDLWDAYADVAPPYIARRDRLVVGERIDGIGRVITPLDLHDAEVVIETMRRREIETVAICFVNSYVNPIHEREMERLVREALPGVVVSVSSLVLPEIQEHERFSTTVVNALLSPLIKRYTAGLESELVQAGYRGQLQLLHGGGGLMTPRAAERYAGRLASSGVAAGAIASRHIALSCGFENSIGLDIGGTSADISIVADGQSRIVRNWHVDYGHPICFPSLEVLTIGSGGGSLAWVDDGGALRVGPRSAGAVPGPACYGLGGASATTTDAQLVLGRLSTSLAGGRRILDPELAEAAVADVAADLACSIEDAAVGILRVASANMADALRIMSVRRGHDPRDFALVAFGGAGPLHAVELARELGIPEIVIPPHPGTTSALGCLLVDTRHDFAAMFLRDIDAADPYEIESKFLEIESSARESLLDDHVEPERMSLQRFVEVRYRGQYRTLPVAVGSPVRTLDGLVTSFHAQHRSEFGFSQLEAEVEIYQLSVAAFGVTEKPPLTPDSWGSPPLRATTHRRVRSNDGDAWLETPVFDREHLFPGAELTGPALVSQSDSTTLLPAGSSAVVDDMMNLRVSPCEKAARR</sequence>
<keyword evidence="5" id="KW-1185">Reference proteome</keyword>
<name>A0ABP8RZB0_9PSEU</name>
<dbReference type="Pfam" id="PF05378">
    <property type="entry name" value="Hydant_A_N"/>
    <property type="match status" value="1"/>
</dbReference>
<evidence type="ECO:0000313" key="4">
    <source>
        <dbReference type="EMBL" id="GAA4555594.1"/>
    </source>
</evidence>
<organism evidence="4 5">
    <name type="scientific">Pseudonocardia xishanensis</name>
    <dbReference type="NCBI Taxonomy" id="630995"/>
    <lineage>
        <taxon>Bacteria</taxon>
        <taxon>Bacillati</taxon>
        <taxon>Actinomycetota</taxon>
        <taxon>Actinomycetes</taxon>
        <taxon>Pseudonocardiales</taxon>
        <taxon>Pseudonocardiaceae</taxon>
        <taxon>Pseudonocardia</taxon>
    </lineage>
</organism>
<dbReference type="SUPFAM" id="SSF53067">
    <property type="entry name" value="Actin-like ATPase domain"/>
    <property type="match status" value="1"/>
</dbReference>
<dbReference type="PANTHER" id="PTHR11365:SF23">
    <property type="entry name" value="HYPOTHETICAL 5-OXOPROLINASE (EUROFUNG)-RELATED"/>
    <property type="match status" value="1"/>
</dbReference>
<dbReference type="Pfam" id="PF19278">
    <property type="entry name" value="Hydant_A_C"/>
    <property type="match status" value="1"/>
</dbReference>
<dbReference type="InterPro" id="IPR045079">
    <property type="entry name" value="Oxoprolinase-like"/>
</dbReference>
<gene>
    <name evidence="4" type="ORF">GCM10023175_56110</name>
</gene>
<evidence type="ECO:0000259" key="1">
    <source>
        <dbReference type="Pfam" id="PF01968"/>
    </source>
</evidence>
<dbReference type="InterPro" id="IPR002821">
    <property type="entry name" value="Hydantoinase_A"/>
</dbReference>
<dbReference type="InterPro" id="IPR043129">
    <property type="entry name" value="ATPase_NBD"/>
</dbReference>
<dbReference type="EMBL" id="BAABGT010000093">
    <property type="protein sequence ID" value="GAA4555594.1"/>
    <property type="molecule type" value="Genomic_DNA"/>
</dbReference>
<proteinExistence type="predicted"/>
<dbReference type="InterPro" id="IPR008040">
    <property type="entry name" value="Hydant_A_N"/>
</dbReference>
<feature type="domain" description="Hydantoinase/oxoprolinase N-terminal" evidence="2">
    <location>
        <begin position="5"/>
        <end position="176"/>
    </location>
</feature>
<dbReference type="PANTHER" id="PTHR11365">
    <property type="entry name" value="5-OXOPROLINASE RELATED"/>
    <property type="match status" value="1"/>
</dbReference>
<comment type="caution">
    <text evidence="4">The sequence shown here is derived from an EMBL/GenBank/DDBJ whole genome shotgun (WGS) entry which is preliminary data.</text>
</comment>
<dbReference type="InterPro" id="IPR049517">
    <property type="entry name" value="ACX-like_C"/>
</dbReference>
<reference evidence="5" key="1">
    <citation type="journal article" date="2019" name="Int. J. Syst. Evol. Microbiol.">
        <title>The Global Catalogue of Microorganisms (GCM) 10K type strain sequencing project: providing services to taxonomists for standard genome sequencing and annotation.</title>
        <authorList>
            <consortium name="The Broad Institute Genomics Platform"/>
            <consortium name="The Broad Institute Genome Sequencing Center for Infectious Disease"/>
            <person name="Wu L."/>
            <person name="Ma J."/>
        </authorList>
    </citation>
    <scope>NUCLEOTIDE SEQUENCE [LARGE SCALE GENOMIC DNA]</scope>
    <source>
        <strain evidence="5">JCM 17906</strain>
    </source>
</reference>
<accession>A0ABP8RZB0</accession>
<dbReference type="RefSeq" id="WP_345425034.1">
    <property type="nucleotide sequence ID" value="NZ_BAABGT010000093.1"/>
</dbReference>
<evidence type="ECO:0000259" key="2">
    <source>
        <dbReference type="Pfam" id="PF05378"/>
    </source>
</evidence>
<protein>
    <submittedName>
        <fullName evidence="4">Hydantoinase/oxoprolinase family protein</fullName>
    </submittedName>
</protein>
<evidence type="ECO:0000259" key="3">
    <source>
        <dbReference type="Pfam" id="PF19278"/>
    </source>
</evidence>
<feature type="domain" description="Hydantoinase A/oxoprolinase" evidence="1">
    <location>
        <begin position="197"/>
        <end position="483"/>
    </location>
</feature>
<feature type="domain" description="Acetophenone carboxylase-like C-terminal" evidence="3">
    <location>
        <begin position="499"/>
        <end position="664"/>
    </location>
</feature>
<evidence type="ECO:0000313" key="5">
    <source>
        <dbReference type="Proteomes" id="UP001501598"/>
    </source>
</evidence>
<dbReference type="Proteomes" id="UP001501598">
    <property type="component" value="Unassembled WGS sequence"/>
</dbReference>
<dbReference type="Pfam" id="PF01968">
    <property type="entry name" value="Hydantoinase_A"/>
    <property type="match status" value="1"/>
</dbReference>